<proteinExistence type="predicted"/>
<evidence type="ECO:0008006" key="2">
    <source>
        <dbReference type="Google" id="ProtNLM"/>
    </source>
</evidence>
<dbReference type="InterPro" id="IPR015943">
    <property type="entry name" value="WD40/YVTN_repeat-like_dom_sf"/>
</dbReference>
<sequence>MYASSLIHSIRIAVVAGLAALPGAAFAASLTPGTPIAIPHTHGKFDFIRTDTYAHRLLLGHEGNGSFDLFDLDARSVLAVVPTGTAQDAAVDVGRHRYYVSGNNPGRTVIVDARSFAILGQVALPADTDLIAYDAATRLIHESNDTAPEEWLIDPSTRTVVSTLRFKGHGVEDLVFSPRYRRLFQAVKGSNTIAEIDPTTQSVLAQWSLAPDKNPHGIALDPAADRLIVACAGKLVLMNASNGAIVARAPIAEGVDEIAYDASRHTVYCASRKGLISVVRIAGDTLVPKGDVSDAKTGSITVDTTTHLVWIAYGNKSGAWVQPFTPAS</sequence>
<protein>
    <recommendedName>
        <fullName evidence="2">YncE family protein</fullName>
    </recommendedName>
</protein>
<name>A0A1J5SIS4_9ZZZZ</name>
<dbReference type="PANTHER" id="PTHR47197">
    <property type="entry name" value="PROTEIN NIRF"/>
    <property type="match status" value="1"/>
</dbReference>
<evidence type="ECO:0000313" key="1">
    <source>
        <dbReference type="EMBL" id="OIR03936.1"/>
    </source>
</evidence>
<comment type="caution">
    <text evidence="1">The sequence shown here is derived from an EMBL/GenBank/DDBJ whole genome shotgun (WGS) entry which is preliminary data.</text>
</comment>
<accession>A0A1J5SIS4</accession>
<organism evidence="1">
    <name type="scientific">mine drainage metagenome</name>
    <dbReference type="NCBI Taxonomy" id="410659"/>
    <lineage>
        <taxon>unclassified sequences</taxon>
        <taxon>metagenomes</taxon>
        <taxon>ecological metagenomes</taxon>
    </lineage>
</organism>
<dbReference type="EMBL" id="MLJW01000061">
    <property type="protein sequence ID" value="OIR03936.1"/>
    <property type="molecule type" value="Genomic_DNA"/>
</dbReference>
<gene>
    <name evidence="1" type="ORF">GALL_138730</name>
</gene>
<dbReference type="AlphaFoldDB" id="A0A1J5SIS4"/>
<dbReference type="InterPro" id="IPR051200">
    <property type="entry name" value="Host-pathogen_enzymatic-act"/>
</dbReference>
<reference evidence="1" key="1">
    <citation type="submission" date="2016-10" db="EMBL/GenBank/DDBJ databases">
        <title>Sequence of Gallionella enrichment culture.</title>
        <authorList>
            <person name="Poehlein A."/>
            <person name="Muehling M."/>
            <person name="Daniel R."/>
        </authorList>
    </citation>
    <scope>NUCLEOTIDE SEQUENCE</scope>
</reference>
<dbReference type="InterPro" id="IPR011048">
    <property type="entry name" value="Haem_d1_sf"/>
</dbReference>
<dbReference type="PANTHER" id="PTHR47197:SF3">
    <property type="entry name" value="DIHYDRO-HEME D1 DEHYDROGENASE"/>
    <property type="match status" value="1"/>
</dbReference>
<dbReference type="SUPFAM" id="SSF51004">
    <property type="entry name" value="C-terminal (heme d1) domain of cytochrome cd1-nitrite reductase"/>
    <property type="match status" value="1"/>
</dbReference>
<dbReference type="Gene3D" id="2.130.10.10">
    <property type="entry name" value="YVTN repeat-like/Quinoprotein amine dehydrogenase"/>
    <property type="match status" value="1"/>
</dbReference>